<keyword evidence="4" id="KW-1185">Reference proteome</keyword>
<evidence type="ECO:0000313" key="3">
    <source>
        <dbReference type="EMBL" id="KAK9838971.1"/>
    </source>
</evidence>
<gene>
    <name evidence="3" type="ORF">WJX74_007000</name>
</gene>
<keyword evidence="2" id="KW-0472">Membrane</keyword>
<name>A0AAW1RZY5_9CHLO</name>
<evidence type="ECO:0000256" key="2">
    <source>
        <dbReference type="SAM" id="Phobius"/>
    </source>
</evidence>
<dbReference type="EMBL" id="JALJOS010000005">
    <property type="protein sequence ID" value="KAK9838971.1"/>
    <property type="molecule type" value="Genomic_DNA"/>
</dbReference>
<feature type="transmembrane region" description="Helical" evidence="2">
    <location>
        <begin position="130"/>
        <end position="151"/>
    </location>
</feature>
<proteinExistence type="predicted"/>
<evidence type="ECO:0000256" key="1">
    <source>
        <dbReference type="SAM" id="MobiDB-lite"/>
    </source>
</evidence>
<keyword evidence="2" id="KW-0812">Transmembrane</keyword>
<dbReference type="AlphaFoldDB" id="A0AAW1RZY5"/>
<feature type="region of interest" description="Disordered" evidence="1">
    <location>
        <begin position="45"/>
        <end position="85"/>
    </location>
</feature>
<evidence type="ECO:0000313" key="4">
    <source>
        <dbReference type="Proteomes" id="UP001438707"/>
    </source>
</evidence>
<feature type="compositionally biased region" description="Polar residues" evidence="1">
    <location>
        <begin position="70"/>
        <end position="85"/>
    </location>
</feature>
<organism evidence="3 4">
    <name type="scientific">Apatococcus lobatus</name>
    <dbReference type="NCBI Taxonomy" id="904363"/>
    <lineage>
        <taxon>Eukaryota</taxon>
        <taxon>Viridiplantae</taxon>
        <taxon>Chlorophyta</taxon>
        <taxon>core chlorophytes</taxon>
        <taxon>Trebouxiophyceae</taxon>
        <taxon>Chlorellales</taxon>
        <taxon>Chlorellaceae</taxon>
        <taxon>Apatococcus</taxon>
    </lineage>
</organism>
<reference evidence="3 4" key="1">
    <citation type="journal article" date="2024" name="Nat. Commun.">
        <title>Phylogenomics reveals the evolutionary origins of lichenization in chlorophyte algae.</title>
        <authorList>
            <person name="Puginier C."/>
            <person name="Libourel C."/>
            <person name="Otte J."/>
            <person name="Skaloud P."/>
            <person name="Haon M."/>
            <person name="Grisel S."/>
            <person name="Petersen M."/>
            <person name="Berrin J.G."/>
            <person name="Delaux P.M."/>
            <person name="Dal Grande F."/>
            <person name="Keller J."/>
        </authorList>
    </citation>
    <scope>NUCLEOTIDE SEQUENCE [LARGE SCALE GENOMIC DNA]</scope>
    <source>
        <strain evidence="3 4">SAG 2145</strain>
    </source>
</reference>
<dbReference type="Proteomes" id="UP001438707">
    <property type="component" value="Unassembled WGS sequence"/>
</dbReference>
<protein>
    <submittedName>
        <fullName evidence="3">Uncharacterized protein</fullName>
    </submittedName>
</protein>
<comment type="caution">
    <text evidence="3">The sequence shown here is derived from an EMBL/GenBank/DDBJ whole genome shotgun (WGS) entry which is preliminary data.</text>
</comment>
<accession>A0AAW1RZY5</accession>
<keyword evidence="2" id="KW-1133">Transmembrane helix</keyword>
<sequence>MLARQALSSVAANLPERHTGVLLIAAQEVSCNISAGLFHASCTNAASRPGPAPVPRSTPVQARPAGAKPASNQLVSQPSDSTWTPVVHQQSGLTYYWNKSTGETTALGEPLPGPDGRQSAPRVISPAPSLLGLVATGAGFGLVFGIMGHLIG</sequence>